<accession>A0A2W7NQI5</accession>
<dbReference type="OrthoDB" id="7932298at2"/>
<feature type="transmembrane region" description="Helical" evidence="1">
    <location>
        <begin position="52"/>
        <end position="73"/>
    </location>
</feature>
<dbReference type="Proteomes" id="UP000248916">
    <property type="component" value="Unassembled WGS sequence"/>
</dbReference>
<gene>
    <name evidence="2" type="ORF">LX81_00587</name>
</gene>
<organism evidence="2 3">
    <name type="scientific">Palleronia aestuarii</name>
    <dbReference type="NCBI Taxonomy" id="568105"/>
    <lineage>
        <taxon>Bacteria</taxon>
        <taxon>Pseudomonadati</taxon>
        <taxon>Pseudomonadota</taxon>
        <taxon>Alphaproteobacteria</taxon>
        <taxon>Rhodobacterales</taxon>
        <taxon>Roseobacteraceae</taxon>
        <taxon>Palleronia</taxon>
    </lineage>
</organism>
<dbReference type="RefSeq" id="WP_111535788.1">
    <property type="nucleotide sequence ID" value="NZ_QKZL01000002.1"/>
</dbReference>
<keyword evidence="3" id="KW-1185">Reference proteome</keyword>
<dbReference type="AlphaFoldDB" id="A0A2W7NQI5"/>
<dbReference type="EMBL" id="QKZL01000002">
    <property type="protein sequence ID" value="PZX18894.1"/>
    <property type="molecule type" value="Genomic_DNA"/>
</dbReference>
<keyword evidence="1" id="KW-1133">Transmembrane helix</keyword>
<evidence type="ECO:0000256" key="1">
    <source>
        <dbReference type="SAM" id="Phobius"/>
    </source>
</evidence>
<protein>
    <submittedName>
        <fullName evidence="2">Uncharacterized protein</fullName>
    </submittedName>
</protein>
<reference evidence="2 3" key="1">
    <citation type="submission" date="2018-06" db="EMBL/GenBank/DDBJ databases">
        <title>Genomic Encyclopedia of Archaeal and Bacterial Type Strains, Phase II (KMG-II): from individual species to whole genera.</title>
        <authorList>
            <person name="Goeker M."/>
        </authorList>
    </citation>
    <scope>NUCLEOTIDE SEQUENCE [LARGE SCALE GENOMIC DNA]</scope>
    <source>
        <strain evidence="2 3">DSM 22009</strain>
    </source>
</reference>
<sequence>MLAGPLLQARLTARLVARRAVFGSIGGVCLLIGAGFMVAAIWILLDRAYGPLAAALVLAVIFCGLGFCILAFSRIPPRVVPREAAQRMADPRMAPPPTGLTSAGLISAFLWGLNAGRGVRRRR</sequence>
<proteinExistence type="predicted"/>
<comment type="caution">
    <text evidence="2">The sequence shown here is derived from an EMBL/GenBank/DDBJ whole genome shotgun (WGS) entry which is preliminary data.</text>
</comment>
<evidence type="ECO:0000313" key="3">
    <source>
        <dbReference type="Proteomes" id="UP000248916"/>
    </source>
</evidence>
<keyword evidence="1" id="KW-0812">Transmembrane</keyword>
<keyword evidence="1" id="KW-0472">Membrane</keyword>
<name>A0A2W7NQI5_9RHOB</name>
<evidence type="ECO:0000313" key="2">
    <source>
        <dbReference type="EMBL" id="PZX18894.1"/>
    </source>
</evidence>
<feature type="transmembrane region" description="Helical" evidence="1">
    <location>
        <begin position="20"/>
        <end position="45"/>
    </location>
</feature>